<gene>
    <name evidence="1" type="ORF">CDEB00056_LOCUS11780</name>
</gene>
<name>A0A7S3Q6C2_9STRA</name>
<evidence type="ECO:0000313" key="1">
    <source>
        <dbReference type="EMBL" id="CAE0466928.1"/>
    </source>
</evidence>
<dbReference type="AlphaFoldDB" id="A0A7S3Q6C2"/>
<protein>
    <submittedName>
        <fullName evidence="1">Uncharacterized protein</fullName>
    </submittedName>
</protein>
<organism evidence="1">
    <name type="scientific">Chaetoceros debilis</name>
    <dbReference type="NCBI Taxonomy" id="122233"/>
    <lineage>
        <taxon>Eukaryota</taxon>
        <taxon>Sar</taxon>
        <taxon>Stramenopiles</taxon>
        <taxon>Ochrophyta</taxon>
        <taxon>Bacillariophyta</taxon>
        <taxon>Coscinodiscophyceae</taxon>
        <taxon>Chaetocerotophycidae</taxon>
        <taxon>Chaetocerotales</taxon>
        <taxon>Chaetocerotaceae</taxon>
        <taxon>Chaetoceros</taxon>
    </lineage>
</organism>
<reference evidence="1" key="1">
    <citation type="submission" date="2021-01" db="EMBL/GenBank/DDBJ databases">
        <authorList>
            <person name="Corre E."/>
            <person name="Pelletier E."/>
            <person name="Niang G."/>
            <person name="Scheremetjew M."/>
            <person name="Finn R."/>
            <person name="Kale V."/>
            <person name="Holt S."/>
            <person name="Cochrane G."/>
            <person name="Meng A."/>
            <person name="Brown T."/>
            <person name="Cohen L."/>
        </authorList>
    </citation>
    <scope>NUCLEOTIDE SEQUENCE</scope>
    <source>
        <strain evidence="1">MM31A-1</strain>
    </source>
</reference>
<dbReference type="Gene3D" id="3.40.50.1970">
    <property type="match status" value="1"/>
</dbReference>
<proteinExistence type="predicted"/>
<accession>A0A7S3Q6C2</accession>
<dbReference type="EMBL" id="HBIO01015259">
    <property type="protein sequence ID" value="CAE0466928.1"/>
    <property type="molecule type" value="Transcribed_RNA"/>
</dbReference>
<sequence>MKIIRQASALQTYLSTNASKLRASKTLIVASAPPPPPDDNNLTPQKTDQKLKKFHSSFEQHIGQCHFFTGMQHNLQTVSYGYNGHGNKDNYTLAGAYPTPQNVDATVALMKRAGAIHVMGVGSGAAMDLAKAAYYRIMDNSESSNNEGGDDDDAGAGQLILNPSTLGATVASVTRGGLVMDPDEEALLPLPLPLGNYSNSNSNVTVLIDDKAMCIPSWIYTSCNSSIGAARNQRGTSATIVESALASLVMALDAAYSYGEMDHENDNDVGGGGGGGGDYNKDHYRFRALLQESISGSLSCLNAFQSISNNSDLQIQEAIQSGRQHAIQAMISSGQLLSYGALNGNANANADTDGRRRNIALAFTSALLPEYFPHGNWCTFTASLLPGLCHAIDTEDSSMVEDNSMLQHALSMLHAESGSAPTSAFEWANNLNVGQNDSVASIHVPSLASLAEGAPDPNDMIQKVEDNGAFVNCLDADTSYLETIFMTSLNR</sequence>
<dbReference type="SUPFAM" id="SSF56796">
    <property type="entry name" value="Dehydroquinate synthase-like"/>
    <property type="match status" value="1"/>
</dbReference>